<proteinExistence type="predicted"/>
<feature type="transmembrane region" description="Helical" evidence="2">
    <location>
        <begin position="99"/>
        <end position="123"/>
    </location>
</feature>
<feature type="region of interest" description="Disordered" evidence="1">
    <location>
        <begin position="195"/>
        <end position="260"/>
    </location>
</feature>
<evidence type="ECO:0000256" key="2">
    <source>
        <dbReference type="SAM" id="Phobius"/>
    </source>
</evidence>
<gene>
    <name evidence="3" type="ORF">AAFF_G00311910</name>
</gene>
<dbReference type="Proteomes" id="UP001221898">
    <property type="component" value="Unassembled WGS sequence"/>
</dbReference>
<evidence type="ECO:0000256" key="1">
    <source>
        <dbReference type="SAM" id="MobiDB-lite"/>
    </source>
</evidence>
<keyword evidence="2" id="KW-0472">Membrane</keyword>
<name>A0AAD7SND5_9TELE</name>
<evidence type="ECO:0000313" key="3">
    <source>
        <dbReference type="EMBL" id="KAJ8405754.1"/>
    </source>
</evidence>
<keyword evidence="2" id="KW-0812">Transmembrane</keyword>
<feature type="compositionally biased region" description="Polar residues" evidence="1">
    <location>
        <begin position="195"/>
        <end position="220"/>
    </location>
</feature>
<dbReference type="EMBL" id="JAINUG010000046">
    <property type="protein sequence ID" value="KAJ8405754.1"/>
    <property type="molecule type" value="Genomic_DNA"/>
</dbReference>
<dbReference type="AlphaFoldDB" id="A0AAD7SND5"/>
<keyword evidence="2" id="KW-1133">Transmembrane helix</keyword>
<sequence>MYNIHWFPIHFGCGPPRLVPGEVHKHLQAGAVTPFHKLSEGGPMILGRAREQGEQHSIIRKLNQMAIRMETVICIQDEQQRCNNGKDTWYIGENCDQEWTVLTFALVASLPGVALAAIVGVAVHCASYSKKKKSSSKAKKTPKEVSQLPLGENKPRPTNIYSNPVFASDMQGGQMPQPASAMPSQDRIPMATRQSNPYNYVTGQPPMNQSYNNPQPSRNPYDSADRYEDYRRPTDPPAAQNGMAVSDRLLQLKDTTIRPD</sequence>
<accession>A0AAD7SND5</accession>
<feature type="compositionally biased region" description="Basic residues" evidence="1">
    <location>
        <begin position="131"/>
        <end position="140"/>
    </location>
</feature>
<feature type="region of interest" description="Disordered" evidence="1">
    <location>
        <begin position="131"/>
        <end position="162"/>
    </location>
</feature>
<feature type="compositionally biased region" description="Basic and acidic residues" evidence="1">
    <location>
        <begin position="223"/>
        <end position="234"/>
    </location>
</feature>
<evidence type="ECO:0000313" key="4">
    <source>
        <dbReference type="Proteomes" id="UP001221898"/>
    </source>
</evidence>
<keyword evidence="4" id="KW-1185">Reference proteome</keyword>
<reference evidence="3" key="1">
    <citation type="journal article" date="2023" name="Science">
        <title>Genome structures resolve the early diversification of teleost fishes.</title>
        <authorList>
            <person name="Parey E."/>
            <person name="Louis A."/>
            <person name="Montfort J."/>
            <person name="Bouchez O."/>
            <person name="Roques C."/>
            <person name="Iampietro C."/>
            <person name="Lluch J."/>
            <person name="Castinel A."/>
            <person name="Donnadieu C."/>
            <person name="Desvignes T."/>
            <person name="Floi Bucao C."/>
            <person name="Jouanno E."/>
            <person name="Wen M."/>
            <person name="Mejri S."/>
            <person name="Dirks R."/>
            <person name="Jansen H."/>
            <person name="Henkel C."/>
            <person name="Chen W.J."/>
            <person name="Zahm M."/>
            <person name="Cabau C."/>
            <person name="Klopp C."/>
            <person name="Thompson A.W."/>
            <person name="Robinson-Rechavi M."/>
            <person name="Braasch I."/>
            <person name="Lecointre G."/>
            <person name="Bobe J."/>
            <person name="Postlethwait J.H."/>
            <person name="Berthelot C."/>
            <person name="Roest Crollius H."/>
            <person name="Guiguen Y."/>
        </authorList>
    </citation>
    <scope>NUCLEOTIDE SEQUENCE</scope>
    <source>
        <tissue evidence="3">Blood</tissue>
    </source>
</reference>
<comment type="caution">
    <text evidence="3">The sequence shown here is derived from an EMBL/GenBank/DDBJ whole genome shotgun (WGS) entry which is preliminary data.</text>
</comment>
<protein>
    <submittedName>
        <fullName evidence="3">Uncharacterized protein</fullName>
    </submittedName>
</protein>
<organism evidence="3 4">
    <name type="scientific">Aldrovandia affinis</name>
    <dbReference type="NCBI Taxonomy" id="143900"/>
    <lineage>
        <taxon>Eukaryota</taxon>
        <taxon>Metazoa</taxon>
        <taxon>Chordata</taxon>
        <taxon>Craniata</taxon>
        <taxon>Vertebrata</taxon>
        <taxon>Euteleostomi</taxon>
        <taxon>Actinopterygii</taxon>
        <taxon>Neopterygii</taxon>
        <taxon>Teleostei</taxon>
        <taxon>Notacanthiformes</taxon>
        <taxon>Halosauridae</taxon>
        <taxon>Aldrovandia</taxon>
    </lineage>
</organism>